<protein>
    <submittedName>
        <fullName evidence="2">Uncharacterized protein</fullName>
    </submittedName>
</protein>
<proteinExistence type="predicted"/>
<accession>A0A1I7LW20</accession>
<dbReference type="AlphaFoldDB" id="A0A1I7LW20"/>
<organism evidence="2 3">
    <name type="scientific">Pseudoduganella namucuonensis</name>
    <dbReference type="NCBI Taxonomy" id="1035707"/>
    <lineage>
        <taxon>Bacteria</taxon>
        <taxon>Pseudomonadati</taxon>
        <taxon>Pseudomonadota</taxon>
        <taxon>Betaproteobacteria</taxon>
        <taxon>Burkholderiales</taxon>
        <taxon>Oxalobacteraceae</taxon>
        <taxon>Telluria group</taxon>
        <taxon>Pseudoduganella</taxon>
    </lineage>
</organism>
<sequence>MTGVPLNLVSMGHISHMQGAGAPAPAQGTPEQHFANHLQDHYGMQMQNYNQNQLAHHANHFATQHGCGGMQEMQQMQQLIQHLMAELSFLKHGAPPSAPPTPPNGPGHETLLQAQDRLTQQEVDTKAHIRMNEEKLAVAELETKMAKKMRDSILQSI</sequence>
<feature type="region of interest" description="Disordered" evidence="1">
    <location>
        <begin position="91"/>
        <end position="110"/>
    </location>
</feature>
<name>A0A1I7LW20_9BURK</name>
<dbReference type="EMBL" id="FPBO01000040">
    <property type="protein sequence ID" value="SFV13908.1"/>
    <property type="molecule type" value="Genomic_DNA"/>
</dbReference>
<gene>
    <name evidence="2" type="ORF">SAMN05216552_104040</name>
</gene>
<reference evidence="3" key="1">
    <citation type="submission" date="2016-10" db="EMBL/GenBank/DDBJ databases">
        <authorList>
            <person name="Varghese N."/>
            <person name="Submissions S."/>
        </authorList>
    </citation>
    <scope>NUCLEOTIDE SEQUENCE [LARGE SCALE GENOMIC DNA]</scope>
    <source>
        <strain evidence="3">CGMCC 1.11014</strain>
    </source>
</reference>
<dbReference type="RefSeq" id="WP_143133365.1">
    <property type="nucleotide sequence ID" value="NZ_FPBO01000040.1"/>
</dbReference>
<dbReference type="STRING" id="1035707.SAMN05216552_104040"/>
<dbReference type="Proteomes" id="UP000199391">
    <property type="component" value="Unassembled WGS sequence"/>
</dbReference>
<evidence type="ECO:0000256" key="1">
    <source>
        <dbReference type="SAM" id="MobiDB-lite"/>
    </source>
</evidence>
<evidence type="ECO:0000313" key="2">
    <source>
        <dbReference type="EMBL" id="SFV13908.1"/>
    </source>
</evidence>
<evidence type="ECO:0000313" key="3">
    <source>
        <dbReference type="Proteomes" id="UP000199391"/>
    </source>
</evidence>
<keyword evidence="3" id="KW-1185">Reference proteome</keyword>
<feature type="compositionally biased region" description="Pro residues" evidence="1">
    <location>
        <begin position="96"/>
        <end position="105"/>
    </location>
</feature>